<dbReference type="InterPro" id="IPR035107">
    <property type="entry name" value="tRNA_thiolation_TtcA_Ctu1"/>
</dbReference>
<dbReference type="GO" id="GO:0000049">
    <property type="term" value="F:tRNA binding"/>
    <property type="evidence" value="ECO:0007669"/>
    <property type="project" value="TreeGrafter"/>
</dbReference>
<organism evidence="3 4">
    <name type="scientific">Prunus armeniaca</name>
    <name type="common">Apricot</name>
    <name type="synonym">Armeniaca vulgaris</name>
    <dbReference type="NCBI Taxonomy" id="36596"/>
    <lineage>
        <taxon>Eukaryota</taxon>
        <taxon>Viridiplantae</taxon>
        <taxon>Streptophyta</taxon>
        <taxon>Embryophyta</taxon>
        <taxon>Tracheophyta</taxon>
        <taxon>Spermatophyta</taxon>
        <taxon>Magnoliopsida</taxon>
        <taxon>eudicotyledons</taxon>
        <taxon>Gunneridae</taxon>
        <taxon>Pentapetalae</taxon>
        <taxon>rosids</taxon>
        <taxon>fabids</taxon>
        <taxon>Rosales</taxon>
        <taxon>Rosaceae</taxon>
        <taxon>Amygdaloideae</taxon>
        <taxon>Amygdaleae</taxon>
        <taxon>Prunus</taxon>
    </lineage>
</organism>
<dbReference type="GO" id="GO:0002143">
    <property type="term" value="P:tRNA wobble position uridine thiolation"/>
    <property type="evidence" value="ECO:0007669"/>
    <property type="project" value="TreeGrafter"/>
</dbReference>
<evidence type="ECO:0000313" key="3">
    <source>
        <dbReference type="EMBL" id="CAB4265483.1"/>
    </source>
</evidence>
<dbReference type="Pfam" id="PF16503">
    <property type="entry name" value="zn-ribbon_14"/>
    <property type="match status" value="1"/>
</dbReference>
<dbReference type="EMBL" id="CAEKDK010000001">
    <property type="protein sequence ID" value="CAB4265483.1"/>
    <property type="molecule type" value="Genomic_DNA"/>
</dbReference>
<gene>
    <name evidence="3" type="ORF">CURHAP_LOCUS7604</name>
</gene>
<dbReference type="GO" id="GO:0016740">
    <property type="term" value="F:transferase activity"/>
    <property type="evidence" value="ECO:0007669"/>
    <property type="project" value="UniProtKB-KW"/>
</dbReference>
<evidence type="ECO:0000259" key="2">
    <source>
        <dbReference type="Pfam" id="PF16503"/>
    </source>
</evidence>
<protein>
    <recommendedName>
        <fullName evidence="2">Cytoplasmic tRNA 2-thiolation protein 1 C-terminal domain-containing protein</fullName>
    </recommendedName>
</protein>
<name>A0A6J5TP03_PRUAR</name>
<dbReference type="AlphaFoldDB" id="A0A6J5TP03"/>
<dbReference type="PIRSF" id="PIRSF004976">
    <property type="entry name" value="ATPase_YdaO"/>
    <property type="match status" value="1"/>
</dbReference>
<evidence type="ECO:0000313" key="4">
    <source>
        <dbReference type="Proteomes" id="UP000507222"/>
    </source>
</evidence>
<dbReference type="SUPFAM" id="SSF52402">
    <property type="entry name" value="Adenine nucleotide alpha hydrolases-like"/>
    <property type="match status" value="1"/>
</dbReference>
<sequence length="309" mass="34535">MEESADVKAKKAGARLCCLCHQKKAALKRPKTLEQICRECFYEVFEEEIHQVIVENQLFKPGERIALGASGGKGGTITAWISSCCQWMRALLATGMILLRPSKRNEIQYGLPLKIVSYKDLYGWTMDEIVKMIGLKNNCTFCGVFRRQALDRGAALLKVDKLATGHNADDIAETVLLNILRGDIARLSRCTSIVTGIYSPNAYRGFAREFIKDLERIRPRAILDIIKSGENFRISTSTKMPEQGTCERCGYISSQKWCKACVLLEGLNRGLPKLGIGRTRGLNNDDKKDTKKNNGTKSIESKQCGTLDF</sequence>
<reference evidence="3 4" key="1">
    <citation type="submission" date="2020-05" db="EMBL/GenBank/DDBJ databases">
        <authorList>
            <person name="Campoy J."/>
            <person name="Schneeberger K."/>
            <person name="Spophaly S."/>
        </authorList>
    </citation>
    <scope>NUCLEOTIDE SEQUENCE [LARGE SCALE GENOMIC DNA]</scope>
    <source>
        <strain evidence="3">PruArmRojPasFocal</strain>
    </source>
</reference>
<dbReference type="InterPro" id="IPR032442">
    <property type="entry name" value="CTU1_C"/>
</dbReference>
<dbReference type="Gene3D" id="3.40.50.620">
    <property type="entry name" value="HUPs"/>
    <property type="match status" value="1"/>
</dbReference>
<dbReference type="Proteomes" id="UP000507222">
    <property type="component" value="Unassembled WGS sequence"/>
</dbReference>
<dbReference type="PANTHER" id="PTHR11807">
    <property type="entry name" value="ATPASES OF THE PP SUPERFAMILY-RELATED"/>
    <property type="match status" value="1"/>
</dbReference>
<dbReference type="PANTHER" id="PTHR11807:SF12">
    <property type="entry name" value="CYTOPLASMIC TRNA 2-THIOLATION PROTEIN 1"/>
    <property type="match status" value="1"/>
</dbReference>
<dbReference type="GO" id="GO:0002144">
    <property type="term" value="C:cytosolic tRNA wobble base thiouridylase complex"/>
    <property type="evidence" value="ECO:0007669"/>
    <property type="project" value="TreeGrafter"/>
</dbReference>
<dbReference type="GO" id="GO:0005739">
    <property type="term" value="C:mitochondrion"/>
    <property type="evidence" value="ECO:0007669"/>
    <property type="project" value="TreeGrafter"/>
</dbReference>
<proteinExistence type="predicted"/>
<keyword evidence="1" id="KW-0808">Transferase</keyword>
<dbReference type="InterPro" id="IPR014729">
    <property type="entry name" value="Rossmann-like_a/b/a_fold"/>
</dbReference>
<feature type="domain" description="Cytoplasmic tRNA 2-thiolation protein 1 C-terminal" evidence="2">
    <location>
        <begin position="244"/>
        <end position="274"/>
    </location>
</feature>
<evidence type="ECO:0000256" key="1">
    <source>
        <dbReference type="ARBA" id="ARBA00022679"/>
    </source>
</evidence>
<accession>A0A6J5TP03</accession>